<dbReference type="EMBL" id="JAVFKD010000015">
    <property type="protein sequence ID" value="KAK5989086.1"/>
    <property type="molecule type" value="Genomic_DNA"/>
</dbReference>
<evidence type="ECO:0000256" key="1">
    <source>
        <dbReference type="ARBA" id="ARBA00010454"/>
    </source>
</evidence>
<gene>
    <name evidence="11" type="ORF">PT974_10584</name>
</gene>
<dbReference type="Proteomes" id="UP001338125">
    <property type="component" value="Unassembled WGS sequence"/>
</dbReference>
<evidence type="ECO:0000256" key="3">
    <source>
        <dbReference type="ARBA" id="ARBA00022771"/>
    </source>
</evidence>
<name>A0ABR0SB55_9HYPO</name>
<reference evidence="11 12" key="1">
    <citation type="submission" date="2024-01" db="EMBL/GenBank/DDBJ databases">
        <title>Complete genome of Cladobotryum mycophilum ATHUM6906.</title>
        <authorList>
            <person name="Christinaki A.C."/>
            <person name="Myridakis A.I."/>
            <person name="Kouvelis V.N."/>
        </authorList>
    </citation>
    <scope>NUCLEOTIDE SEQUENCE [LARGE SCALE GENOMIC DNA]</scope>
    <source>
        <strain evidence="11 12">ATHUM6906</strain>
    </source>
</reference>
<evidence type="ECO:0000313" key="11">
    <source>
        <dbReference type="EMBL" id="KAK5989086.1"/>
    </source>
</evidence>
<dbReference type="InterPro" id="IPR007810">
    <property type="entry name" value="Pep3/Vps18_beta-prop"/>
</dbReference>
<evidence type="ECO:0000259" key="9">
    <source>
        <dbReference type="Pfam" id="PF05131"/>
    </source>
</evidence>
<dbReference type="InterPro" id="IPR000547">
    <property type="entry name" value="Clathrin_H-chain/VPS_repeat"/>
</dbReference>
<keyword evidence="2" id="KW-0479">Metal-binding</keyword>
<evidence type="ECO:0000256" key="2">
    <source>
        <dbReference type="ARBA" id="ARBA00022723"/>
    </source>
</evidence>
<comment type="caution">
    <text evidence="11">The sequence shown here is derived from an EMBL/GenBank/DDBJ whole genome shotgun (WGS) entry which is preliminary data.</text>
</comment>
<evidence type="ECO:0000256" key="5">
    <source>
        <dbReference type="ARBA" id="ARBA00023136"/>
    </source>
</evidence>
<dbReference type="Pfam" id="PF26148">
    <property type="entry name" value="VPS18_RING_C"/>
    <property type="match status" value="1"/>
</dbReference>
<keyword evidence="5" id="KW-0472">Membrane</keyword>
<evidence type="ECO:0000256" key="4">
    <source>
        <dbReference type="ARBA" id="ARBA00022833"/>
    </source>
</evidence>
<comment type="similarity">
    <text evidence="1">Belongs to the VPS18 family.</text>
</comment>
<evidence type="ECO:0000256" key="8">
    <source>
        <dbReference type="SAM" id="Coils"/>
    </source>
</evidence>
<evidence type="ECO:0000313" key="12">
    <source>
        <dbReference type="Proteomes" id="UP001338125"/>
    </source>
</evidence>
<comment type="subcellular location">
    <subcellularLocation>
        <location evidence="6">Endomembrane system</location>
        <topology evidence="6">Peripheral membrane protein</topology>
        <orientation evidence="6">Cytoplasmic side</orientation>
    </subcellularLocation>
</comment>
<dbReference type="PANTHER" id="PTHR23323:SF26">
    <property type="entry name" value="VACUOLAR PROTEIN SORTING-ASSOCIATED PROTEIN 18 HOMOLOG"/>
    <property type="match status" value="1"/>
</dbReference>
<accession>A0ABR0SB55</accession>
<dbReference type="InterPro" id="IPR058919">
    <property type="entry name" value="Pep3/Vps18_RING_C"/>
</dbReference>
<evidence type="ECO:0000256" key="7">
    <source>
        <dbReference type="PROSITE-ProRule" id="PRU01006"/>
    </source>
</evidence>
<proteinExistence type="inferred from homology"/>
<keyword evidence="8" id="KW-0175">Coiled coil</keyword>
<dbReference type="Pfam" id="PF05131">
    <property type="entry name" value="Pep3_Vps18"/>
    <property type="match status" value="1"/>
</dbReference>
<keyword evidence="3" id="KW-0863">Zinc-finger</keyword>
<dbReference type="CDD" id="cd16462">
    <property type="entry name" value="RING-H2_Pep3p-like"/>
    <property type="match status" value="1"/>
</dbReference>
<feature type="repeat" description="CHCR" evidence="7">
    <location>
        <begin position="587"/>
        <end position="748"/>
    </location>
</feature>
<feature type="domain" description="Pep3/Vps18 beta-propeller" evidence="9">
    <location>
        <begin position="24"/>
        <end position="357"/>
    </location>
</feature>
<dbReference type="InterPro" id="IPR011044">
    <property type="entry name" value="Quino_amine_DH_bsu"/>
</dbReference>
<dbReference type="PROSITE" id="PS50236">
    <property type="entry name" value="CHCR"/>
    <property type="match status" value="1"/>
</dbReference>
<feature type="domain" description="Pep3/Vps18 RING C-terminal" evidence="10">
    <location>
        <begin position="823"/>
        <end position="913"/>
    </location>
</feature>
<keyword evidence="12" id="KW-1185">Reference proteome</keyword>
<protein>
    <submittedName>
        <fullName evidence="11">Vacuolar membrane protein pep3</fullName>
    </submittedName>
</protein>
<evidence type="ECO:0000256" key="6">
    <source>
        <dbReference type="ARBA" id="ARBA00029433"/>
    </source>
</evidence>
<organism evidence="11 12">
    <name type="scientific">Cladobotryum mycophilum</name>
    <dbReference type="NCBI Taxonomy" id="491253"/>
    <lineage>
        <taxon>Eukaryota</taxon>
        <taxon>Fungi</taxon>
        <taxon>Dikarya</taxon>
        <taxon>Ascomycota</taxon>
        <taxon>Pezizomycotina</taxon>
        <taxon>Sordariomycetes</taxon>
        <taxon>Hypocreomycetidae</taxon>
        <taxon>Hypocreales</taxon>
        <taxon>Hypocreaceae</taxon>
        <taxon>Cladobotryum</taxon>
    </lineage>
</organism>
<dbReference type="SUPFAM" id="SSF50969">
    <property type="entry name" value="YVTN repeat-like/Quinoprotein amine dehydrogenase"/>
    <property type="match status" value="1"/>
</dbReference>
<evidence type="ECO:0000259" key="10">
    <source>
        <dbReference type="Pfam" id="PF26148"/>
    </source>
</evidence>
<feature type="coiled-coil region" evidence="8">
    <location>
        <begin position="778"/>
        <end position="812"/>
    </location>
</feature>
<sequence>MSLDPNDGFVAANDAGGLENGDLPIFTVERVQLQFSIAAEFVAAQVANNVIVLALSNGRILRIDLNRPEDIDDIDLPKKPTEVGIIRRMFLDPTASHLLVCTALGENYYLHSQSKQPRPLGRLRGVSIESVAWNPSLPTASTREILLGASDGNIYEAFIETTNEFYKKEVKHLKNLHKLPDGPITGIWVDSLQGKSDTRRVVIATQSRLFHLVGKISPGHDGSGSVYTRLFESEQPIIHELSRSTSPGATSTFVVSPDPPTLTLTMMSYPSRSHIVSQEAGGKRKPTSELIDAIALTQWHIVSLVGGRVITTNRLTGEMVSEHDVLAIGQKPVGFSVDVQKNTFWLFTSEEIFEIVVRDEDRNIWKIMMETQQFESALQQARSRTQKETVSAAFGEYLASKGHWSEAATVYGRSNKPFEEIALKLIDNNQPDALRTFLLTKLGVTKKSAIMQRIMIASWLIEIFMAKLNSLDDTIVTRAELSEKLNPAESRKLLEMVRKDYQEFISKYKGDLDNRTVYDIISSHGREEELLYFASAINDYNYVLQYWVQRERWTEVLNVLKKQTDHDVFYRYSTVLLTHVAQETVDILMRHAELNPRRLIPALLEYNRTFSNETMAQNQAIRYLNYVVYQLNSKDAAVHNTLVSIYASNPSKDESGLLSYLQSQGDEPRYDPDFALRQCIQHHRTLSCVHIYTSMEQYLQAVDLALSHGEVELASVIADRPMSNPQLRKRLWLAVARKVISQTDGIKTAIEFLKRCDLLKIEDLIPFFPDFVVIDDFKEEICEALEDYSRNIDNLKKEMDESSQTAANIKMDIAALDHRYAIVEPGEKCYVCGLPLLSRQFFVFPCQHSFHSDCMGRKVLEQAGVAKSNRIKELQMQIHKGLVSGPQREAVVAELDSLVASACILCSDFAIKKIDEPFITRDDNPDEWAL</sequence>
<dbReference type="PANTHER" id="PTHR23323">
    <property type="entry name" value="VACUOLAR PROTEIN SORTING-ASSOCIATED PROTEIN"/>
    <property type="match status" value="1"/>
</dbReference>
<keyword evidence="4" id="KW-0862">Zinc</keyword>